<comment type="caution">
    <text evidence="3">The sequence shown here is derived from an EMBL/GenBank/DDBJ whole genome shotgun (WGS) entry which is preliminary data.</text>
</comment>
<reference evidence="3 4" key="1">
    <citation type="submission" date="2015-05" db="EMBL/GenBank/DDBJ databases">
        <title>Genome sequencing and analysis of members of genus Stenotrophomonas.</title>
        <authorList>
            <person name="Patil P.P."/>
            <person name="Midha S."/>
            <person name="Patil P.B."/>
        </authorList>
    </citation>
    <scope>NUCLEOTIDE SEQUENCE [LARGE SCALE GENOMIC DNA]</scope>
    <source>
        <strain evidence="3 4">DSM 21508</strain>
    </source>
</reference>
<dbReference type="Pfam" id="PF07566">
    <property type="entry name" value="DUF1543"/>
    <property type="match status" value="2"/>
</dbReference>
<dbReference type="EMBL" id="LDJK01000005">
    <property type="protein sequence ID" value="KRG77115.1"/>
    <property type="molecule type" value="Genomic_DNA"/>
</dbReference>
<evidence type="ECO:0000256" key="1">
    <source>
        <dbReference type="SAM" id="MobiDB-lite"/>
    </source>
</evidence>
<gene>
    <name evidence="3" type="ORF">ABB28_01710</name>
</gene>
<accession>A0A0R0D689</accession>
<feature type="domain" description="DUF1543" evidence="2">
    <location>
        <begin position="23"/>
        <end position="74"/>
    </location>
</feature>
<feature type="domain" description="DUF1543" evidence="2">
    <location>
        <begin position="98"/>
        <end position="142"/>
    </location>
</feature>
<organism evidence="3 4">
    <name type="scientific">Stenotrophomonas chelatiphaga</name>
    <dbReference type="NCBI Taxonomy" id="517011"/>
    <lineage>
        <taxon>Bacteria</taxon>
        <taxon>Pseudomonadati</taxon>
        <taxon>Pseudomonadota</taxon>
        <taxon>Gammaproteobacteria</taxon>
        <taxon>Lysobacterales</taxon>
        <taxon>Lysobacteraceae</taxon>
        <taxon>Stenotrophomonas</taxon>
    </lineage>
</organism>
<dbReference type="Proteomes" id="UP000051386">
    <property type="component" value="Unassembled WGS sequence"/>
</dbReference>
<dbReference type="Gene3D" id="3.10.20.10">
    <property type="match status" value="2"/>
</dbReference>
<dbReference type="InterPro" id="IPR011440">
    <property type="entry name" value="DUF1543"/>
</dbReference>
<feature type="region of interest" description="Disordered" evidence="1">
    <location>
        <begin position="156"/>
        <end position="180"/>
    </location>
</feature>
<protein>
    <recommendedName>
        <fullName evidence="2">DUF1543 domain-containing protein</fullName>
    </recommendedName>
</protein>
<evidence type="ECO:0000259" key="2">
    <source>
        <dbReference type="Pfam" id="PF07566"/>
    </source>
</evidence>
<sequence length="180" mass="19476">MPPDPTSSPRLYQFYVGGTAGRANIELHDVQFAAVRRVQDAYPALRDAWFGDPGSLHLDGYSVIDWADGFDVHLAPGPDPSGLTLFFVNMGGYRADSLAELHAFGLFVAADAAGAKAKARRSLLQGARQLHKDDLREVDNCLALGAFGELHVHLRPNGSGKPPRPEWQGYRPIARKTGAG</sequence>
<evidence type="ECO:0000313" key="4">
    <source>
        <dbReference type="Proteomes" id="UP000051386"/>
    </source>
</evidence>
<dbReference type="PATRIC" id="fig|517011.3.peg.2105"/>
<dbReference type="RefSeq" id="WP_057506964.1">
    <property type="nucleotide sequence ID" value="NZ_LDJK01000005.1"/>
</dbReference>
<name>A0A0R0D689_9GAMM</name>
<dbReference type="AlphaFoldDB" id="A0A0R0D689"/>
<keyword evidence="4" id="KW-1185">Reference proteome</keyword>
<proteinExistence type="predicted"/>
<evidence type="ECO:0000313" key="3">
    <source>
        <dbReference type="EMBL" id="KRG77115.1"/>
    </source>
</evidence>